<dbReference type="Proteomes" id="UP000559256">
    <property type="component" value="Unassembled WGS sequence"/>
</dbReference>
<reference evidence="2 3" key="1">
    <citation type="journal article" date="2020" name="ISME J.">
        <title>Uncovering the hidden diversity of litter-decomposition mechanisms in mushroom-forming fungi.</title>
        <authorList>
            <person name="Floudas D."/>
            <person name="Bentzer J."/>
            <person name="Ahren D."/>
            <person name="Johansson T."/>
            <person name="Persson P."/>
            <person name="Tunlid A."/>
        </authorList>
    </citation>
    <scope>NUCLEOTIDE SEQUENCE [LARGE SCALE GENOMIC DNA]</scope>
    <source>
        <strain evidence="2 3">CBS 291.85</strain>
    </source>
</reference>
<comment type="caution">
    <text evidence="2">The sequence shown here is derived from an EMBL/GenBank/DDBJ whole genome shotgun (WGS) entry which is preliminary data.</text>
</comment>
<keyword evidence="3" id="KW-1185">Reference proteome</keyword>
<feature type="region of interest" description="Disordered" evidence="1">
    <location>
        <begin position="398"/>
        <end position="418"/>
    </location>
</feature>
<evidence type="ECO:0000313" key="2">
    <source>
        <dbReference type="EMBL" id="KAF5343128.1"/>
    </source>
</evidence>
<feature type="compositionally biased region" description="Low complexity" evidence="1">
    <location>
        <begin position="863"/>
        <end position="872"/>
    </location>
</feature>
<feature type="region of interest" description="Disordered" evidence="1">
    <location>
        <begin position="723"/>
        <end position="742"/>
    </location>
</feature>
<feature type="compositionally biased region" description="Polar residues" evidence="1">
    <location>
        <begin position="814"/>
        <end position="829"/>
    </location>
</feature>
<name>A0A8H5CKG4_9AGAR</name>
<organism evidence="2 3">
    <name type="scientific">Tetrapyrgos nigripes</name>
    <dbReference type="NCBI Taxonomy" id="182062"/>
    <lineage>
        <taxon>Eukaryota</taxon>
        <taxon>Fungi</taxon>
        <taxon>Dikarya</taxon>
        <taxon>Basidiomycota</taxon>
        <taxon>Agaricomycotina</taxon>
        <taxon>Agaricomycetes</taxon>
        <taxon>Agaricomycetidae</taxon>
        <taxon>Agaricales</taxon>
        <taxon>Marasmiineae</taxon>
        <taxon>Marasmiaceae</taxon>
        <taxon>Tetrapyrgos</taxon>
    </lineage>
</organism>
<feature type="region of interest" description="Disordered" evidence="1">
    <location>
        <begin position="856"/>
        <end position="875"/>
    </location>
</feature>
<protein>
    <submittedName>
        <fullName evidence="2">Uncharacterized protein</fullName>
    </submittedName>
</protein>
<evidence type="ECO:0000256" key="1">
    <source>
        <dbReference type="SAM" id="MobiDB-lite"/>
    </source>
</evidence>
<accession>A0A8H5CKG4</accession>
<evidence type="ECO:0000313" key="3">
    <source>
        <dbReference type="Proteomes" id="UP000559256"/>
    </source>
</evidence>
<dbReference type="EMBL" id="JAACJM010000148">
    <property type="protein sequence ID" value="KAF5343128.1"/>
    <property type="molecule type" value="Genomic_DNA"/>
</dbReference>
<dbReference type="OrthoDB" id="185373at2759"/>
<dbReference type="AlphaFoldDB" id="A0A8H5CKG4"/>
<feature type="compositionally biased region" description="Pro residues" evidence="1">
    <location>
        <begin position="801"/>
        <end position="813"/>
    </location>
</feature>
<gene>
    <name evidence="2" type="ORF">D9758_015216</name>
</gene>
<sequence length="1037" mass="115090">MVTPFHTLKAARFLELLRLHTGYPIWNLLLTIRNGRRLALSQALHNNKVPLQTYEQWKKALNGDNIALSLDTPQRPLPSWLVLYLIAYKVRSPPQAAHSMLELAHASLSSPEDFPLTLHPGLIILTMLSLSRFNMVPQMQPLISRFLGLPELVPSYAEPSAKNPRMPSSYYNILLLSMTSTPNHLHSTDLANALLSLLKSMHTRRIGLWATTRAELLQDRYLILELTTYLRSQSRPTKAELERDLTVFGPLDDPLKFSELVSRELALKNSNEDRPSAFDFLRAMVDPKNLKPVASDAIRSENSPWLPQGPQTIQTMHEPMPGQVLKPTLAVLAKPHTPVVHARPSSSSWTQPPLRISWSEAFTAAARDTRTVTGDMLVFFFEQAFRLFSSSTKPLHLSRNTTAPSPKSHHIIQTLPPPPRPSVANYTTLLNGLLARCVSNHDHETTTHHPNSHLPSAALKYWNSLTASGLMLDGRAVGVGARVLIMQDDQHSVEVETQSEEADDSGSPAVVVGKRGSVGWGVCAAWELLEDFCGPGCSSGFQRLALTTISLNDILVSLNRVGRPDVVMRLWDGWVLPGRLAFEMGRNLAGKQLRFQGLHTAPTSPPDSRSLCILIQSVRLAGRLDGGLIGSWRQWRELHRLRSLPGPNAKETSARKGLVKDVETLLWARSAAEPDKNGPHGRKRGRPRGYLAGTVWRGQLPIERMRQIMRGIVWGAGAQRANAAGMNPSRRAGTGSEGESDWMQELDLDPPARSVIEMMYPDRWRILPPLPTLATLKGLKDLFSFKSWIQETRSAEVTQPVNPPPRTVKPPPQLSSASAPIRSKTSPSLLHSRTALTPEVFQEYILLLGTATSSPPFLHQSDGESTSSSGETLTQAALTSPVGLAPSPHPYHPEIPIALAWMRHLGIKPKKDTLAVSLVFWGEVTVPSETLDVPPLSYSKGPQNRQNHTAQSEVGEYERLVRWIKHWIQEMKVSDEGVDVDVMPTMGDLAKWRGIVRRIREGRGSWWEELMEEGLYGESDSCIEPSDCGDEANKSSS</sequence>
<feature type="region of interest" description="Disordered" evidence="1">
    <location>
        <begin position="794"/>
        <end position="829"/>
    </location>
</feature>
<proteinExistence type="predicted"/>
<feature type="region of interest" description="Disordered" evidence="1">
    <location>
        <begin position="1018"/>
        <end position="1037"/>
    </location>
</feature>